<evidence type="ECO:0000256" key="1">
    <source>
        <dbReference type="SAM" id="MobiDB-lite"/>
    </source>
</evidence>
<feature type="region of interest" description="Disordered" evidence="1">
    <location>
        <begin position="19"/>
        <end position="124"/>
    </location>
</feature>
<keyword evidence="3" id="KW-1185">Reference proteome</keyword>
<name>A0ABD2P6F1_9CUCU</name>
<dbReference type="AlphaFoldDB" id="A0ABD2P6F1"/>
<feature type="compositionally biased region" description="Basic and acidic residues" evidence="1">
    <location>
        <begin position="146"/>
        <end position="156"/>
    </location>
</feature>
<feature type="compositionally biased region" description="Basic residues" evidence="1">
    <location>
        <begin position="166"/>
        <end position="190"/>
    </location>
</feature>
<accession>A0ABD2P6F1</accession>
<gene>
    <name evidence="2" type="ORF">HHI36_001109</name>
</gene>
<comment type="caution">
    <text evidence="2">The sequence shown here is derived from an EMBL/GenBank/DDBJ whole genome shotgun (WGS) entry which is preliminary data.</text>
</comment>
<protein>
    <submittedName>
        <fullName evidence="2">Uncharacterized protein</fullName>
    </submittedName>
</protein>
<sequence length="281" mass="31371">MDDIGRAISTTDVTLIIDIKEEPTNEEKSASVEAEESLETISSEPRENVEPKGSEAEDLAAKEEALTMEPVECPDPCPPEESGEPEPCEPASEDEPCPPPCDEPAPSHLPNSDEIGSKHSGVETNVNYTKSISEFEKEMRGIISKSDRESVNEENSKGVFDTSTKTRNKNKRKPKLKSRNSDRYRRRRRDLKKRVIAPPVCWKEVSTSVQPVVREVETTSELIKVTHKVTYSPVVQNEDIEDVTEVLFTKNSDQLPLPFDLTIFTLLGEHSGHSSPITLSR</sequence>
<reference evidence="2 3" key="1">
    <citation type="journal article" date="2021" name="BMC Biol.">
        <title>Horizontally acquired antibacterial genes associated with adaptive radiation of ladybird beetles.</title>
        <authorList>
            <person name="Li H.S."/>
            <person name="Tang X.F."/>
            <person name="Huang Y.H."/>
            <person name="Xu Z.Y."/>
            <person name="Chen M.L."/>
            <person name="Du X.Y."/>
            <person name="Qiu B.Y."/>
            <person name="Chen P.T."/>
            <person name="Zhang W."/>
            <person name="Slipinski A."/>
            <person name="Escalona H.E."/>
            <person name="Waterhouse R.M."/>
            <person name="Zwick A."/>
            <person name="Pang H."/>
        </authorList>
    </citation>
    <scope>NUCLEOTIDE SEQUENCE [LARGE SCALE GENOMIC DNA]</scope>
    <source>
        <strain evidence="2">SYSU2018</strain>
    </source>
</reference>
<feature type="compositionally biased region" description="Basic and acidic residues" evidence="1">
    <location>
        <begin position="44"/>
        <end position="65"/>
    </location>
</feature>
<feature type="compositionally biased region" description="Acidic residues" evidence="1">
    <location>
        <begin position="81"/>
        <end position="96"/>
    </location>
</feature>
<organism evidence="2 3">
    <name type="scientific">Cryptolaemus montrouzieri</name>
    <dbReference type="NCBI Taxonomy" id="559131"/>
    <lineage>
        <taxon>Eukaryota</taxon>
        <taxon>Metazoa</taxon>
        <taxon>Ecdysozoa</taxon>
        <taxon>Arthropoda</taxon>
        <taxon>Hexapoda</taxon>
        <taxon>Insecta</taxon>
        <taxon>Pterygota</taxon>
        <taxon>Neoptera</taxon>
        <taxon>Endopterygota</taxon>
        <taxon>Coleoptera</taxon>
        <taxon>Polyphaga</taxon>
        <taxon>Cucujiformia</taxon>
        <taxon>Coccinelloidea</taxon>
        <taxon>Coccinellidae</taxon>
        <taxon>Scymninae</taxon>
        <taxon>Scymnini</taxon>
        <taxon>Cryptolaemus</taxon>
    </lineage>
</organism>
<evidence type="ECO:0000313" key="2">
    <source>
        <dbReference type="EMBL" id="KAL3286609.1"/>
    </source>
</evidence>
<dbReference type="Proteomes" id="UP001516400">
    <property type="component" value="Unassembled WGS sequence"/>
</dbReference>
<feature type="region of interest" description="Disordered" evidence="1">
    <location>
        <begin position="146"/>
        <end position="190"/>
    </location>
</feature>
<feature type="compositionally biased region" description="Basic and acidic residues" evidence="1">
    <location>
        <begin position="19"/>
        <end position="30"/>
    </location>
</feature>
<dbReference type="EMBL" id="JABFTP020000185">
    <property type="protein sequence ID" value="KAL3286609.1"/>
    <property type="molecule type" value="Genomic_DNA"/>
</dbReference>
<evidence type="ECO:0000313" key="3">
    <source>
        <dbReference type="Proteomes" id="UP001516400"/>
    </source>
</evidence>
<proteinExistence type="predicted"/>